<dbReference type="Gene3D" id="2.60.120.200">
    <property type="match status" value="1"/>
</dbReference>
<dbReference type="EMBL" id="BOQN01000056">
    <property type="protein sequence ID" value="GIM92460.1"/>
    <property type="molecule type" value="Genomic_DNA"/>
</dbReference>
<comment type="caution">
    <text evidence="2">The sequence shown here is derived from an EMBL/GenBank/DDBJ whole genome shotgun (WGS) entry which is preliminary data.</text>
</comment>
<gene>
    <name evidence="2" type="ORF">Ato02nite_042530</name>
</gene>
<sequence>MRRAILFAVALAAAGIAGPSATATTIPDDVVRYTFDGDSPLADVTGHGHDLSPVARYGGTFRTIAHDGGNALTFPRPCHDEPCPRIALRTGTSDQLNPGRRDLRFGASVQLGANETTKGENVLQKGYSARGSQYKLQIDGAAGRPSCVLVDDLSPEIYMAMGAVTVADDRWHTLECRRAGPSLTILVDGKRSGRTAIPPDLSIANRIPLSVGGKGSFTDNDQFQGTLDEVWVRIDQ</sequence>
<evidence type="ECO:0000313" key="3">
    <source>
        <dbReference type="Proteomes" id="UP000677082"/>
    </source>
</evidence>
<feature type="signal peptide" evidence="1">
    <location>
        <begin position="1"/>
        <end position="23"/>
    </location>
</feature>
<name>A0A919TBE6_9ACTN</name>
<dbReference type="InterPro" id="IPR013320">
    <property type="entry name" value="ConA-like_dom_sf"/>
</dbReference>
<evidence type="ECO:0008006" key="4">
    <source>
        <dbReference type="Google" id="ProtNLM"/>
    </source>
</evidence>
<dbReference type="Pfam" id="PF13385">
    <property type="entry name" value="Laminin_G_3"/>
    <property type="match status" value="1"/>
</dbReference>
<keyword evidence="3" id="KW-1185">Reference proteome</keyword>
<keyword evidence="1" id="KW-0732">Signal</keyword>
<accession>A0A919TBE6</accession>
<feature type="chain" id="PRO_5037070618" description="Concanavalin A-like lectin/glucanase superfamily protein" evidence="1">
    <location>
        <begin position="24"/>
        <end position="236"/>
    </location>
</feature>
<dbReference type="AlphaFoldDB" id="A0A919TBE6"/>
<dbReference type="SUPFAM" id="SSF49899">
    <property type="entry name" value="Concanavalin A-like lectins/glucanases"/>
    <property type="match status" value="1"/>
</dbReference>
<evidence type="ECO:0000256" key="1">
    <source>
        <dbReference type="SAM" id="SignalP"/>
    </source>
</evidence>
<dbReference type="RefSeq" id="WP_213008338.1">
    <property type="nucleotide sequence ID" value="NZ_BOQN01000056.1"/>
</dbReference>
<dbReference type="Proteomes" id="UP000677082">
    <property type="component" value="Unassembled WGS sequence"/>
</dbReference>
<evidence type="ECO:0000313" key="2">
    <source>
        <dbReference type="EMBL" id="GIM92460.1"/>
    </source>
</evidence>
<protein>
    <recommendedName>
        <fullName evidence="4">Concanavalin A-like lectin/glucanase superfamily protein</fullName>
    </recommendedName>
</protein>
<organism evidence="2 3">
    <name type="scientific">Paractinoplanes toevensis</name>
    <dbReference type="NCBI Taxonomy" id="571911"/>
    <lineage>
        <taxon>Bacteria</taxon>
        <taxon>Bacillati</taxon>
        <taxon>Actinomycetota</taxon>
        <taxon>Actinomycetes</taxon>
        <taxon>Micromonosporales</taxon>
        <taxon>Micromonosporaceae</taxon>
        <taxon>Paractinoplanes</taxon>
    </lineage>
</organism>
<reference evidence="2 3" key="1">
    <citation type="submission" date="2021-03" db="EMBL/GenBank/DDBJ databases">
        <title>Whole genome shotgun sequence of Actinoplanes toevensis NBRC 105298.</title>
        <authorList>
            <person name="Komaki H."/>
            <person name="Tamura T."/>
        </authorList>
    </citation>
    <scope>NUCLEOTIDE SEQUENCE [LARGE SCALE GENOMIC DNA]</scope>
    <source>
        <strain evidence="2 3">NBRC 105298</strain>
    </source>
</reference>
<proteinExistence type="predicted"/>